<accession>A0ABD0M4V9</accession>
<proteinExistence type="predicted"/>
<evidence type="ECO:0000313" key="1">
    <source>
        <dbReference type="EMBL" id="KAK7506768.1"/>
    </source>
</evidence>
<dbReference type="EMBL" id="JACVVK020000006">
    <property type="protein sequence ID" value="KAK7506768.1"/>
    <property type="molecule type" value="Genomic_DNA"/>
</dbReference>
<protein>
    <submittedName>
        <fullName evidence="1">Uncharacterized protein</fullName>
    </submittedName>
</protein>
<dbReference type="Proteomes" id="UP001519460">
    <property type="component" value="Unassembled WGS sequence"/>
</dbReference>
<sequence>MVDSTDEQFDRVECQYLRQRWRNLAQLISVGRSAMTGPTAAEKPCPQRETRPEEIPGVTRRYTYSAWLDFLFDVRPVDTSIAVEELKEKARVYE</sequence>
<gene>
    <name evidence="1" type="ORF">BaRGS_00002243</name>
</gene>
<name>A0ABD0M4V9_9CAEN</name>
<dbReference type="AlphaFoldDB" id="A0ABD0M4V9"/>
<keyword evidence="2" id="KW-1185">Reference proteome</keyword>
<organism evidence="1 2">
    <name type="scientific">Batillaria attramentaria</name>
    <dbReference type="NCBI Taxonomy" id="370345"/>
    <lineage>
        <taxon>Eukaryota</taxon>
        <taxon>Metazoa</taxon>
        <taxon>Spiralia</taxon>
        <taxon>Lophotrochozoa</taxon>
        <taxon>Mollusca</taxon>
        <taxon>Gastropoda</taxon>
        <taxon>Caenogastropoda</taxon>
        <taxon>Sorbeoconcha</taxon>
        <taxon>Cerithioidea</taxon>
        <taxon>Batillariidae</taxon>
        <taxon>Batillaria</taxon>
    </lineage>
</organism>
<comment type="caution">
    <text evidence="1">The sequence shown here is derived from an EMBL/GenBank/DDBJ whole genome shotgun (WGS) entry which is preliminary data.</text>
</comment>
<evidence type="ECO:0000313" key="2">
    <source>
        <dbReference type="Proteomes" id="UP001519460"/>
    </source>
</evidence>
<reference evidence="1 2" key="1">
    <citation type="journal article" date="2023" name="Sci. Data">
        <title>Genome assembly of the Korean intertidal mud-creeper Batillaria attramentaria.</title>
        <authorList>
            <person name="Patra A.K."/>
            <person name="Ho P.T."/>
            <person name="Jun S."/>
            <person name="Lee S.J."/>
            <person name="Kim Y."/>
            <person name="Won Y.J."/>
        </authorList>
    </citation>
    <scope>NUCLEOTIDE SEQUENCE [LARGE SCALE GENOMIC DNA]</scope>
    <source>
        <strain evidence="1">Wonlab-2016</strain>
    </source>
</reference>